<dbReference type="PANTHER" id="PTHR24421">
    <property type="entry name" value="NITRATE/NITRITE SENSOR PROTEIN NARX-RELATED"/>
    <property type="match status" value="1"/>
</dbReference>
<dbReference type="GO" id="GO:0004673">
    <property type="term" value="F:protein histidine kinase activity"/>
    <property type="evidence" value="ECO:0007669"/>
    <property type="project" value="UniProtKB-EC"/>
</dbReference>
<feature type="transmembrane region" description="Helical" evidence="4">
    <location>
        <begin position="135"/>
        <end position="159"/>
    </location>
</feature>
<name>A0ABS4TZZ1_9PSEU</name>
<proteinExistence type="predicted"/>
<feature type="transmembrane region" description="Helical" evidence="4">
    <location>
        <begin position="108"/>
        <end position="128"/>
    </location>
</feature>
<keyword evidence="4" id="KW-0472">Membrane</keyword>
<protein>
    <submittedName>
        <fullName evidence="6">Two-component system sensor histidine kinase DesK</fullName>
        <ecNumber evidence="6">2.7.13.3</ecNumber>
    </submittedName>
</protein>
<evidence type="ECO:0000256" key="2">
    <source>
        <dbReference type="ARBA" id="ARBA00022777"/>
    </source>
</evidence>
<dbReference type="CDD" id="cd16917">
    <property type="entry name" value="HATPase_UhpB-NarQ-NarX-like"/>
    <property type="match status" value="1"/>
</dbReference>
<dbReference type="PANTHER" id="PTHR24421:SF63">
    <property type="entry name" value="SENSOR HISTIDINE KINASE DESK"/>
    <property type="match status" value="1"/>
</dbReference>
<reference evidence="6 7" key="1">
    <citation type="submission" date="2021-03" db="EMBL/GenBank/DDBJ databases">
        <title>Sequencing the genomes of 1000 actinobacteria strains.</title>
        <authorList>
            <person name="Klenk H.-P."/>
        </authorList>
    </citation>
    <scope>NUCLEOTIDE SEQUENCE [LARGE SCALE GENOMIC DNA]</scope>
    <source>
        <strain evidence="6 7">DSM 46670</strain>
    </source>
</reference>
<sequence length="374" mass="39770">MTARHARWLLVVLHLPVTVIPVWYTGFGVAGYAGRDLAVAVVFGLVLGGLQLRHSLAASRDTRPRGWAWTLAALIAIVYLPLLLLDWWPNWQAAMFSAGASALMLLRGWVRIGVFAGMTAFAVVAELASDPLDSVVGIVFAVLYGVVAAVPPVIIYLAARLVAVLGELESTRARLAEAAVAQERLRLSRDLHDLFGQSLSAISLKGGLALRLLPDDPDGAREEITGLTGVARDTLRTMRAISRDEHAVSLATEARGAVALLATAGARTTIDVDTAGLSEGAQRIFAWAVREGVTNMLRHSEVRCCSIVVSRQAGSARLEIVNDGVREQPSSDGNGLTGLAARATAMGGSLISGQRDGEFRVVVEIPADSDWGNR</sequence>
<accession>A0ABS4TZZ1</accession>
<keyword evidence="7" id="KW-1185">Reference proteome</keyword>
<dbReference type="Gene3D" id="1.20.5.1930">
    <property type="match status" value="1"/>
</dbReference>
<feature type="transmembrane region" description="Helical" evidence="4">
    <location>
        <begin position="37"/>
        <end position="56"/>
    </location>
</feature>
<dbReference type="Proteomes" id="UP001519332">
    <property type="component" value="Unassembled WGS sequence"/>
</dbReference>
<organism evidence="6 7">
    <name type="scientific">Kibdelosporangium banguiense</name>
    <dbReference type="NCBI Taxonomy" id="1365924"/>
    <lineage>
        <taxon>Bacteria</taxon>
        <taxon>Bacillati</taxon>
        <taxon>Actinomycetota</taxon>
        <taxon>Actinomycetes</taxon>
        <taxon>Pseudonocardiales</taxon>
        <taxon>Pseudonocardiaceae</taxon>
        <taxon>Kibdelosporangium</taxon>
    </lineage>
</organism>
<dbReference type="Pfam" id="PF07730">
    <property type="entry name" value="HisKA_3"/>
    <property type="match status" value="1"/>
</dbReference>
<evidence type="ECO:0000313" key="6">
    <source>
        <dbReference type="EMBL" id="MBP2329946.1"/>
    </source>
</evidence>
<evidence type="ECO:0000313" key="7">
    <source>
        <dbReference type="Proteomes" id="UP001519332"/>
    </source>
</evidence>
<evidence type="ECO:0000256" key="4">
    <source>
        <dbReference type="SAM" id="Phobius"/>
    </source>
</evidence>
<keyword evidence="3" id="KW-0902">Two-component regulatory system</keyword>
<dbReference type="InterPro" id="IPR036890">
    <property type="entry name" value="HATPase_C_sf"/>
</dbReference>
<dbReference type="InterPro" id="IPR050482">
    <property type="entry name" value="Sensor_HK_TwoCompSys"/>
</dbReference>
<dbReference type="EC" id="2.7.13.3" evidence="6"/>
<keyword evidence="4" id="KW-1133">Transmembrane helix</keyword>
<evidence type="ECO:0000256" key="1">
    <source>
        <dbReference type="ARBA" id="ARBA00022679"/>
    </source>
</evidence>
<feature type="domain" description="Signal transduction histidine kinase subgroup 3 dimerisation and phosphoacceptor" evidence="5">
    <location>
        <begin position="183"/>
        <end position="244"/>
    </location>
</feature>
<feature type="transmembrane region" description="Helical" evidence="4">
    <location>
        <begin position="68"/>
        <end position="88"/>
    </location>
</feature>
<keyword evidence="4" id="KW-0812">Transmembrane</keyword>
<dbReference type="Gene3D" id="3.30.565.10">
    <property type="entry name" value="Histidine kinase-like ATPase, C-terminal domain"/>
    <property type="match status" value="1"/>
</dbReference>
<keyword evidence="2 6" id="KW-0418">Kinase</keyword>
<gene>
    <name evidence="6" type="ORF">JOF56_010331</name>
</gene>
<feature type="transmembrane region" description="Helical" evidence="4">
    <location>
        <begin position="7"/>
        <end position="25"/>
    </location>
</feature>
<evidence type="ECO:0000256" key="3">
    <source>
        <dbReference type="ARBA" id="ARBA00023012"/>
    </source>
</evidence>
<dbReference type="InterPro" id="IPR011712">
    <property type="entry name" value="Sig_transdc_His_kin_sub3_dim/P"/>
</dbReference>
<dbReference type="RefSeq" id="WP_209646633.1">
    <property type="nucleotide sequence ID" value="NZ_JAGINW010000001.1"/>
</dbReference>
<comment type="caution">
    <text evidence="6">The sequence shown here is derived from an EMBL/GenBank/DDBJ whole genome shotgun (WGS) entry which is preliminary data.</text>
</comment>
<keyword evidence="1 6" id="KW-0808">Transferase</keyword>
<dbReference type="EMBL" id="JAGINW010000001">
    <property type="protein sequence ID" value="MBP2329946.1"/>
    <property type="molecule type" value="Genomic_DNA"/>
</dbReference>
<evidence type="ECO:0000259" key="5">
    <source>
        <dbReference type="Pfam" id="PF07730"/>
    </source>
</evidence>